<evidence type="ECO:0000313" key="3">
    <source>
        <dbReference type="Proteomes" id="UP000321523"/>
    </source>
</evidence>
<dbReference type="AlphaFoldDB" id="A0A512DWT1"/>
<keyword evidence="3" id="KW-1185">Reference proteome</keyword>
<dbReference type="EMBL" id="BJYZ01000022">
    <property type="protein sequence ID" value="GEO40650.1"/>
    <property type="molecule type" value="Genomic_DNA"/>
</dbReference>
<feature type="region of interest" description="Disordered" evidence="1">
    <location>
        <begin position="1"/>
        <end position="64"/>
    </location>
</feature>
<comment type="caution">
    <text evidence="2">The sequence shown here is derived from an EMBL/GenBank/DDBJ whole genome shotgun (WGS) entry which is preliminary data.</text>
</comment>
<feature type="compositionally biased region" description="Basic and acidic residues" evidence="1">
    <location>
        <begin position="54"/>
        <end position="64"/>
    </location>
</feature>
<accession>A0A512DWT1</accession>
<proteinExistence type="predicted"/>
<sequence length="64" mass="6470">MNASIKSDKTDGKKDSDDLTINTDDPPAGLPDIGAPGLGGDEMPGGVITGGDGKAIRKEKKSES</sequence>
<evidence type="ECO:0000256" key="1">
    <source>
        <dbReference type="SAM" id="MobiDB-lite"/>
    </source>
</evidence>
<feature type="compositionally biased region" description="Basic and acidic residues" evidence="1">
    <location>
        <begin position="1"/>
        <end position="17"/>
    </location>
</feature>
<organism evidence="2 3">
    <name type="scientific">Skermanella aerolata</name>
    <dbReference type="NCBI Taxonomy" id="393310"/>
    <lineage>
        <taxon>Bacteria</taxon>
        <taxon>Pseudomonadati</taxon>
        <taxon>Pseudomonadota</taxon>
        <taxon>Alphaproteobacteria</taxon>
        <taxon>Rhodospirillales</taxon>
        <taxon>Azospirillaceae</taxon>
        <taxon>Skermanella</taxon>
    </lineage>
</organism>
<gene>
    <name evidence="2" type="ORF">SAE02_47980</name>
</gene>
<name>A0A512DWT1_9PROT</name>
<reference evidence="2 3" key="1">
    <citation type="submission" date="2019-07" db="EMBL/GenBank/DDBJ databases">
        <title>Whole genome shotgun sequence of Skermanella aerolata NBRC 106429.</title>
        <authorList>
            <person name="Hosoyama A."/>
            <person name="Uohara A."/>
            <person name="Ohji S."/>
            <person name="Ichikawa N."/>
        </authorList>
    </citation>
    <scope>NUCLEOTIDE SEQUENCE [LARGE SCALE GENOMIC DNA]</scope>
    <source>
        <strain evidence="2 3">NBRC 106429</strain>
    </source>
</reference>
<dbReference type="RefSeq" id="WP_044430610.1">
    <property type="nucleotide sequence ID" value="NZ_BJYZ01000022.1"/>
</dbReference>
<dbReference type="Proteomes" id="UP000321523">
    <property type="component" value="Unassembled WGS sequence"/>
</dbReference>
<protein>
    <submittedName>
        <fullName evidence="2">Uncharacterized protein</fullName>
    </submittedName>
</protein>
<evidence type="ECO:0000313" key="2">
    <source>
        <dbReference type="EMBL" id="GEO40650.1"/>
    </source>
</evidence>
<feature type="compositionally biased region" description="Gly residues" evidence="1">
    <location>
        <begin position="36"/>
        <end position="53"/>
    </location>
</feature>